<accession>A0ACA9PER1</accession>
<organism evidence="1 2">
    <name type="scientific">Dentiscutata heterogama</name>
    <dbReference type="NCBI Taxonomy" id="1316150"/>
    <lineage>
        <taxon>Eukaryota</taxon>
        <taxon>Fungi</taxon>
        <taxon>Fungi incertae sedis</taxon>
        <taxon>Mucoromycota</taxon>
        <taxon>Glomeromycotina</taxon>
        <taxon>Glomeromycetes</taxon>
        <taxon>Diversisporales</taxon>
        <taxon>Gigasporaceae</taxon>
        <taxon>Dentiscutata</taxon>
    </lineage>
</organism>
<protein>
    <submittedName>
        <fullName evidence="1">12963_t:CDS:1</fullName>
    </submittedName>
</protein>
<dbReference type="Proteomes" id="UP000789702">
    <property type="component" value="Unassembled WGS sequence"/>
</dbReference>
<evidence type="ECO:0000313" key="2">
    <source>
        <dbReference type="Proteomes" id="UP000789702"/>
    </source>
</evidence>
<dbReference type="EMBL" id="CAJVPU010027120">
    <property type="protein sequence ID" value="CAG8702505.1"/>
    <property type="molecule type" value="Genomic_DNA"/>
</dbReference>
<feature type="non-terminal residue" evidence="1">
    <location>
        <position position="210"/>
    </location>
</feature>
<evidence type="ECO:0000313" key="1">
    <source>
        <dbReference type="EMBL" id="CAG8702505.1"/>
    </source>
</evidence>
<proteinExistence type="predicted"/>
<keyword evidence="2" id="KW-1185">Reference proteome</keyword>
<reference evidence="1" key="1">
    <citation type="submission" date="2021-06" db="EMBL/GenBank/DDBJ databases">
        <authorList>
            <person name="Kallberg Y."/>
            <person name="Tangrot J."/>
            <person name="Rosling A."/>
        </authorList>
    </citation>
    <scope>NUCLEOTIDE SEQUENCE</scope>
    <source>
        <strain evidence="1">IL203A</strain>
    </source>
</reference>
<gene>
    <name evidence="1" type="ORF">DHETER_LOCUS11828</name>
</gene>
<comment type="caution">
    <text evidence="1">The sequence shown here is derived from an EMBL/GenBank/DDBJ whole genome shotgun (WGS) entry which is preliminary data.</text>
</comment>
<name>A0ACA9PER1_9GLOM</name>
<sequence>MDESLNADISSINSSPILLDNESGNVTNSIETTSGFQDHSQQRRHQRRQQPQLPMNRPLHSHSIESSNSIQTYSSNESLSSTPAIELRESWNLISPSYLTLQNSSYGSSSIVDQLYYDSNAASSRSTIDNSLNVRNQNILTPPEENPNSPNSTLTHLTPPNGRHTSEISLPELTDGISSLQDYHRVMTNWHEDLKRHDIHPYQSFDAARS</sequence>